<dbReference type="InterPro" id="IPR027417">
    <property type="entry name" value="P-loop_NTPase"/>
</dbReference>
<dbReference type="PIRSF" id="PIRSF002849">
    <property type="entry name" value="AAA_ATPase_chaperone_MoxR_prd"/>
    <property type="match status" value="1"/>
</dbReference>
<dbReference type="AlphaFoldDB" id="A0A7C4D453"/>
<feature type="domain" description="ChlI/MoxR AAA lid" evidence="4">
    <location>
        <begin position="232"/>
        <end position="302"/>
    </location>
</feature>
<dbReference type="PANTHER" id="PTHR42759:SF5">
    <property type="entry name" value="METHANOL DEHYDROGENASE REGULATOR"/>
    <property type="match status" value="1"/>
</dbReference>
<dbReference type="FunFam" id="3.40.50.300:FF:000640">
    <property type="entry name" value="MoxR family ATPase"/>
    <property type="match status" value="1"/>
</dbReference>
<evidence type="ECO:0000256" key="2">
    <source>
        <dbReference type="ARBA" id="ARBA00022840"/>
    </source>
</evidence>
<feature type="domain" description="ATPase AAA-3" evidence="3">
    <location>
        <begin position="38"/>
        <end position="168"/>
    </location>
</feature>
<dbReference type="EMBL" id="DTBQ01000027">
    <property type="protein sequence ID" value="HGM46293.1"/>
    <property type="molecule type" value="Genomic_DNA"/>
</dbReference>
<evidence type="ECO:0000259" key="4">
    <source>
        <dbReference type="Pfam" id="PF17863"/>
    </source>
</evidence>
<organism evidence="5">
    <name type="scientific">Thermofilum pendens</name>
    <dbReference type="NCBI Taxonomy" id="2269"/>
    <lineage>
        <taxon>Archaea</taxon>
        <taxon>Thermoproteota</taxon>
        <taxon>Thermoprotei</taxon>
        <taxon>Thermofilales</taxon>
        <taxon>Thermofilaceae</taxon>
        <taxon>Thermofilum</taxon>
    </lineage>
</organism>
<dbReference type="Pfam" id="PF17863">
    <property type="entry name" value="AAA_lid_2"/>
    <property type="match status" value="1"/>
</dbReference>
<dbReference type="InterPro" id="IPR011703">
    <property type="entry name" value="ATPase_AAA-3"/>
</dbReference>
<dbReference type="InterPro" id="IPR041628">
    <property type="entry name" value="ChlI/MoxR_AAA_lid"/>
</dbReference>
<gene>
    <name evidence="5" type="ORF">ENU21_00885</name>
</gene>
<name>A0A7C4D453_THEPE</name>
<keyword evidence="1" id="KW-0547">Nucleotide-binding</keyword>
<evidence type="ECO:0000256" key="1">
    <source>
        <dbReference type="ARBA" id="ARBA00022741"/>
    </source>
</evidence>
<dbReference type="GO" id="GO:0005524">
    <property type="term" value="F:ATP binding"/>
    <property type="evidence" value="ECO:0007669"/>
    <property type="project" value="UniProtKB-KW"/>
</dbReference>
<dbReference type="SUPFAM" id="SSF52540">
    <property type="entry name" value="P-loop containing nucleoside triphosphate hydrolases"/>
    <property type="match status" value="1"/>
</dbReference>
<reference evidence="5" key="1">
    <citation type="journal article" date="2020" name="mSystems">
        <title>Genome- and Community-Level Interaction Insights into Carbon Utilization and Element Cycling Functions of Hydrothermarchaeota in Hydrothermal Sediment.</title>
        <authorList>
            <person name="Zhou Z."/>
            <person name="Liu Y."/>
            <person name="Xu W."/>
            <person name="Pan J."/>
            <person name="Luo Z.H."/>
            <person name="Li M."/>
        </authorList>
    </citation>
    <scope>NUCLEOTIDE SEQUENCE</scope>
    <source>
        <strain evidence="5">SpSt-649</strain>
    </source>
</reference>
<proteinExistence type="predicted"/>
<evidence type="ECO:0000313" key="5">
    <source>
        <dbReference type="EMBL" id="HGM46293.1"/>
    </source>
</evidence>
<comment type="caution">
    <text evidence="5">The sequence shown here is derived from an EMBL/GenBank/DDBJ whole genome shotgun (WGS) entry which is preliminary data.</text>
</comment>
<keyword evidence="2" id="KW-0067">ATP-binding</keyword>
<dbReference type="Gene3D" id="1.10.8.80">
    <property type="entry name" value="Magnesium chelatase subunit I, C-Terminal domain"/>
    <property type="match status" value="1"/>
</dbReference>
<dbReference type="GO" id="GO:0016887">
    <property type="term" value="F:ATP hydrolysis activity"/>
    <property type="evidence" value="ECO:0007669"/>
    <property type="project" value="InterPro"/>
</dbReference>
<dbReference type="Gene3D" id="3.40.50.300">
    <property type="entry name" value="P-loop containing nucleotide triphosphate hydrolases"/>
    <property type="match status" value="1"/>
</dbReference>
<dbReference type="InterPro" id="IPR050764">
    <property type="entry name" value="CbbQ/NirQ/NorQ/GpvN"/>
</dbReference>
<dbReference type="Pfam" id="PF07726">
    <property type="entry name" value="AAA_3"/>
    <property type="match status" value="1"/>
</dbReference>
<dbReference type="PANTHER" id="PTHR42759">
    <property type="entry name" value="MOXR FAMILY PROTEIN"/>
    <property type="match status" value="1"/>
</dbReference>
<sequence length="320" mass="36383">MRDYGKTFEKLFEEVGQVIVGKQRVIERLCVALLARGHVLIEDYPGMAKTLLALTFSRATDLAFKRIQFTPDLLPADITGSFIYDPTAREFKFRRGPVFANVVLADEINRAPPKTQAALLEVMMERQVTVDGQTFKVDEPFMVIATLNPIEYEGTYPLPEAQLDRFMLKVSIGYPSFEEEVEILKRRILRRQDSPQVKSVLSREEVLELQRRVEEVYVDSSILEYIVSIARKTRELREVAVGASPRGSETLMKAARALALIRGRDYVLPDDVKELAVEVLAHRLVLRAEGLAWGLSAEDLVREVVSKVEVPREYRSSERA</sequence>
<protein>
    <submittedName>
        <fullName evidence="5">MoxR family ATPase</fullName>
    </submittedName>
</protein>
<accession>A0A7C4D453</accession>
<evidence type="ECO:0000259" key="3">
    <source>
        <dbReference type="Pfam" id="PF07726"/>
    </source>
</evidence>